<feature type="compositionally biased region" description="Basic and acidic residues" evidence="1">
    <location>
        <begin position="837"/>
        <end position="847"/>
    </location>
</feature>
<keyword evidence="2" id="KW-1133">Transmembrane helix</keyword>
<evidence type="ECO:0000313" key="3">
    <source>
        <dbReference type="EMBL" id="NBJ58051.1"/>
    </source>
</evidence>
<protein>
    <submittedName>
        <fullName evidence="3">Uncharacterized protein</fullName>
    </submittedName>
</protein>
<feature type="compositionally biased region" description="Polar residues" evidence="1">
    <location>
        <begin position="817"/>
        <end position="831"/>
    </location>
</feature>
<feature type="region of interest" description="Disordered" evidence="1">
    <location>
        <begin position="214"/>
        <end position="235"/>
    </location>
</feature>
<dbReference type="AlphaFoldDB" id="A0A6B2E4R0"/>
<feature type="region of interest" description="Disordered" evidence="1">
    <location>
        <begin position="753"/>
        <end position="773"/>
    </location>
</feature>
<feature type="transmembrane region" description="Helical" evidence="2">
    <location>
        <begin position="418"/>
        <end position="437"/>
    </location>
</feature>
<dbReference type="GO" id="GO:0005783">
    <property type="term" value="C:endoplasmic reticulum"/>
    <property type="evidence" value="ECO:0007669"/>
    <property type="project" value="TreeGrafter"/>
</dbReference>
<feature type="compositionally biased region" description="Low complexity" evidence="1">
    <location>
        <begin position="542"/>
        <end position="580"/>
    </location>
</feature>
<name>A0A6B2E4R0_9DIPT</name>
<feature type="region of interest" description="Disordered" evidence="1">
    <location>
        <begin position="789"/>
        <end position="856"/>
    </location>
</feature>
<feature type="compositionally biased region" description="Low complexity" evidence="1">
    <location>
        <begin position="676"/>
        <end position="711"/>
    </location>
</feature>
<dbReference type="InterPro" id="IPR019144">
    <property type="entry name" value="Membralin"/>
</dbReference>
<keyword evidence="2" id="KW-0812">Transmembrane</keyword>
<proteinExistence type="predicted"/>
<dbReference type="GO" id="GO:0034976">
    <property type="term" value="P:response to endoplasmic reticulum stress"/>
    <property type="evidence" value="ECO:0007669"/>
    <property type="project" value="TreeGrafter"/>
</dbReference>
<feature type="compositionally biased region" description="Acidic residues" evidence="1">
    <location>
        <begin position="215"/>
        <end position="235"/>
    </location>
</feature>
<dbReference type="PANTHER" id="PTHR21650">
    <property type="entry name" value="MEMBRALIN/KINETOCHORE PROTEIN NUF2"/>
    <property type="match status" value="1"/>
</dbReference>
<feature type="transmembrane region" description="Helical" evidence="2">
    <location>
        <begin position="68"/>
        <end position="87"/>
    </location>
</feature>
<evidence type="ECO:0000256" key="2">
    <source>
        <dbReference type="SAM" id="Phobius"/>
    </source>
</evidence>
<accession>A0A6B2E4R0</accession>
<dbReference type="Pfam" id="PF09746">
    <property type="entry name" value="Membralin"/>
    <property type="match status" value="1"/>
</dbReference>
<feature type="compositionally biased region" description="Low complexity" evidence="1">
    <location>
        <begin position="590"/>
        <end position="601"/>
    </location>
</feature>
<feature type="region of interest" description="Disordered" evidence="1">
    <location>
        <begin position="676"/>
        <end position="722"/>
    </location>
</feature>
<keyword evidence="2" id="KW-0472">Membrane</keyword>
<dbReference type="PANTHER" id="PTHR21650:SF4">
    <property type="entry name" value="MEMBRALIN"/>
    <property type="match status" value="1"/>
</dbReference>
<feature type="transmembrane region" description="Helical" evidence="2">
    <location>
        <begin position="380"/>
        <end position="398"/>
    </location>
</feature>
<sequence>MTDANVLPPGVNPENNAIPGVPLINNNNRPRNNNQNSLMNVRDRLFHALFFKTALAYAQAIPKPMRRAIELIMLLKALTALFILVYIHITFSQTPATCLEHVKGEWPRDGILRVEIMKNAPPVAEPPPETEESELTLMRNNHREGLVSIDPSTTLPHEEAANGVAAEKDPPPDNESQNAATEYVKVYIETQMVMMERTKFDSLFSDVSKTLLGGAEEEEGGAEGELEAPDGEPQSEESIVYANQTLNESSIVSEEEDKEGELRSNVPEVEKLVNAVWLEDQYIVEYSLEYGFLRLSSTTRQRLKIPVYTVTLDPEKDKCFGDTFSRFILKEFLGYDDLLMASVKVLAEQEDNKGYLRNVVTGEHYRFVSMWWMARGSYPAAFFIMLLFTVSISMLLRYSHHQIFVFIVDLLQMLEFNVSVRFPAAPLLTVILALVGMEAIMSEFFNDTTTAFYIILVVWMADQYDAICCHTSLTKRHWLRFFYLYQFSFYAYHYRFNGQYSSLALITSWLFIQHSMVYFFHHYELPVIIHQAQLQQLLMRSRQQNGQNGQQVNAPANPAAGGPNANVQMGGNAPRPAAAAEPRRQGEPGNRQNDNNNNNHNFLTNVTYLARRLPVPGLRNREETPVIRTLRNMMANTMLGGLINNNENNNNPRIRVVNLGNLQRITLGRIAITPTTVQSETQTTSEAGETSTENASSSTTTPSDASPADPTGASEGGSQSNFQRNFEENNYIFPTETATEENPAANLQNQVEVPDQGESGGVGKIPSTTAAPDEGGFYVAQSIVGGKTCADVSNSHPPSPDAKLNSTEGNSHAEIYSANNDVSGNYKSAVQLSGGEDTDRGQSHEQHPPGGQPSHP</sequence>
<dbReference type="GO" id="GO:1904294">
    <property type="term" value="P:positive regulation of ERAD pathway"/>
    <property type="evidence" value="ECO:0007669"/>
    <property type="project" value="TreeGrafter"/>
</dbReference>
<feature type="region of interest" description="Disordered" evidence="1">
    <location>
        <begin position="542"/>
        <end position="601"/>
    </location>
</feature>
<dbReference type="EMBL" id="GIFK01000348">
    <property type="protein sequence ID" value="NBJ58051.1"/>
    <property type="molecule type" value="Transcribed_RNA"/>
</dbReference>
<reference evidence="3" key="1">
    <citation type="submission" date="2019-10" db="EMBL/GenBank/DDBJ databases">
        <title>Short sand fly seasons in Tbilisi, Georgia, hinder development of host immunity to saliva of the visceral leishmaniasis vector Phlebotomus kandelakii.</title>
        <authorList>
            <person name="Oliveira F."/>
            <person name="Giorgobiani E."/>
            <person name="Guimaraes-Costa A.B."/>
            <person name="Abdeladhim M."/>
            <person name="Oristian J."/>
            <person name="Tskhvaradze L."/>
            <person name="Tsertsvadze N."/>
            <person name="Zakalashvili M."/>
            <person name="Valenzuela J.G."/>
            <person name="Kamhawi S."/>
        </authorList>
    </citation>
    <scope>NUCLEOTIDE SEQUENCE</scope>
    <source>
        <strain evidence="3">Wild-capture in Tbilisi</strain>
        <tissue evidence="3">Salivary glands</tissue>
    </source>
</reference>
<organism evidence="3">
    <name type="scientific">Phlebotomus kandelakii</name>
    <dbReference type="NCBI Taxonomy" id="1109342"/>
    <lineage>
        <taxon>Eukaryota</taxon>
        <taxon>Metazoa</taxon>
        <taxon>Ecdysozoa</taxon>
        <taxon>Arthropoda</taxon>
        <taxon>Hexapoda</taxon>
        <taxon>Insecta</taxon>
        <taxon>Pterygota</taxon>
        <taxon>Neoptera</taxon>
        <taxon>Endopterygota</taxon>
        <taxon>Diptera</taxon>
        <taxon>Nematocera</taxon>
        <taxon>Psychodoidea</taxon>
        <taxon>Psychodidae</taxon>
        <taxon>Phlebotomus</taxon>
        <taxon>Larroussius</taxon>
    </lineage>
</organism>
<evidence type="ECO:0000256" key="1">
    <source>
        <dbReference type="SAM" id="MobiDB-lite"/>
    </source>
</evidence>